<dbReference type="InterPro" id="IPR005149">
    <property type="entry name" value="Tscrpt_reg_PadR_N"/>
</dbReference>
<comment type="caution">
    <text evidence="2">The sequence shown here is derived from an EMBL/GenBank/DDBJ whole genome shotgun (WGS) entry which is preliminary data.</text>
</comment>
<dbReference type="Gene3D" id="1.10.10.10">
    <property type="entry name" value="Winged helix-like DNA-binding domain superfamily/Winged helix DNA-binding domain"/>
    <property type="match status" value="1"/>
</dbReference>
<dbReference type="InterPro" id="IPR036388">
    <property type="entry name" value="WH-like_DNA-bd_sf"/>
</dbReference>
<evidence type="ECO:0000313" key="2">
    <source>
        <dbReference type="EMBL" id="ROR91978.1"/>
    </source>
</evidence>
<dbReference type="EMBL" id="RKHO01000001">
    <property type="protein sequence ID" value="ROR91978.1"/>
    <property type="molecule type" value="Genomic_DNA"/>
</dbReference>
<name>A0A3N2CX26_9ACTN</name>
<dbReference type="RefSeq" id="WP_123391595.1">
    <property type="nucleotide sequence ID" value="NZ_RKHO01000001.1"/>
</dbReference>
<dbReference type="Pfam" id="PF03551">
    <property type="entry name" value="PadR"/>
    <property type="match status" value="1"/>
</dbReference>
<dbReference type="Proteomes" id="UP000281738">
    <property type="component" value="Unassembled WGS sequence"/>
</dbReference>
<dbReference type="PANTHER" id="PTHR43252">
    <property type="entry name" value="TRANSCRIPTIONAL REGULATOR YQJI"/>
    <property type="match status" value="1"/>
</dbReference>
<dbReference type="PANTHER" id="PTHR43252:SF6">
    <property type="entry name" value="NEGATIVE TRANSCRIPTION REGULATOR PADR"/>
    <property type="match status" value="1"/>
</dbReference>
<dbReference type="OrthoDB" id="3186544at2"/>
<keyword evidence="2" id="KW-0238">DNA-binding</keyword>
<evidence type="ECO:0000313" key="3">
    <source>
        <dbReference type="Proteomes" id="UP000281738"/>
    </source>
</evidence>
<dbReference type="AlphaFoldDB" id="A0A3N2CX26"/>
<dbReference type="InterPro" id="IPR036390">
    <property type="entry name" value="WH_DNA-bd_sf"/>
</dbReference>
<organism evidence="2 3">
    <name type="scientific">Nocardioides aurantiacus</name>
    <dbReference type="NCBI Taxonomy" id="86796"/>
    <lineage>
        <taxon>Bacteria</taxon>
        <taxon>Bacillati</taxon>
        <taxon>Actinomycetota</taxon>
        <taxon>Actinomycetes</taxon>
        <taxon>Propionibacteriales</taxon>
        <taxon>Nocardioidaceae</taxon>
        <taxon>Nocardioides</taxon>
    </lineage>
</organism>
<sequence length="174" mass="18878">MSTAHVLLGVLAGGPAHGYDLKREHDARLPGAKPLAYGQVYATLARLERDGQVQVAATEGGSGPERTVYAISEVGEEALLDWLATPEQPGPYAAEELVRKTVTALRLHRDARPFLAAQRALHLERMRALVAEQRAAPDVEARIALDHTIVHLDADLRWLDDAAARVADEGNALR</sequence>
<dbReference type="SUPFAM" id="SSF46785">
    <property type="entry name" value="Winged helix' DNA-binding domain"/>
    <property type="match status" value="1"/>
</dbReference>
<proteinExistence type="predicted"/>
<evidence type="ECO:0000259" key="1">
    <source>
        <dbReference type="Pfam" id="PF03551"/>
    </source>
</evidence>
<keyword evidence="3" id="KW-1185">Reference proteome</keyword>
<dbReference type="GO" id="GO:0003677">
    <property type="term" value="F:DNA binding"/>
    <property type="evidence" value="ECO:0007669"/>
    <property type="project" value="UniProtKB-KW"/>
</dbReference>
<protein>
    <submittedName>
        <fullName evidence="2">DNA-binding PadR family transcriptional regulator</fullName>
    </submittedName>
</protein>
<accession>A0A3N2CX26</accession>
<feature type="domain" description="Transcription regulator PadR N-terminal" evidence="1">
    <location>
        <begin position="7"/>
        <end position="79"/>
    </location>
</feature>
<gene>
    <name evidence="2" type="ORF">EDD33_2859</name>
</gene>
<reference evidence="2 3" key="1">
    <citation type="submission" date="2018-11" db="EMBL/GenBank/DDBJ databases">
        <title>Sequencing the genomes of 1000 actinobacteria strains.</title>
        <authorList>
            <person name="Klenk H.-P."/>
        </authorList>
    </citation>
    <scope>NUCLEOTIDE SEQUENCE [LARGE SCALE GENOMIC DNA]</scope>
    <source>
        <strain evidence="2 3">DSM 12652</strain>
    </source>
</reference>